<dbReference type="PROSITE" id="PS50943">
    <property type="entry name" value="HTH_CROC1"/>
    <property type="match status" value="1"/>
</dbReference>
<feature type="domain" description="HTH cro/C1-type" evidence="2">
    <location>
        <begin position="34"/>
        <end position="81"/>
    </location>
</feature>
<dbReference type="RefSeq" id="WP_132203724.1">
    <property type="nucleotide sequence ID" value="NZ_SMKY01000299.1"/>
</dbReference>
<feature type="region of interest" description="Disordered" evidence="1">
    <location>
        <begin position="266"/>
        <end position="305"/>
    </location>
</feature>
<dbReference type="InterPro" id="IPR001387">
    <property type="entry name" value="Cro/C1-type_HTH"/>
</dbReference>
<dbReference type="CDD" id="cd00093">
    <property type="entry name" value="HTH_XRE"/>
    <property type="match status" value="1"/>
</dbReference>
<reference evidence="3 4" key="1">
    <citation type="submission" date="2019-03" db="EMBL/GenBank/DDBJ databases">
        <title>Draft genome sequences of novel Actinobacteria.</title>
        <authorList>
            <person name="Sahin N."/>
            <person name="Ay H."/>
            <person name="Saygin H."/>
        </authorList>
    </citation>
    <scope>NUCLEOTIDE SEQUENCE [LARGE SCALE GENOMIC DNA]</scope>
    <source>
        <strain evidence="3 4">DSM 45941</strain>
    </source>
</reference>
<dbReference type="Pfam" id="PF13560">
    <property type="entry name" value="HTH_31"/>
    <property type="match status" value="1"/>
</dbReference>
<proteinExistence type="predicted"/>
<evidence type="ECO:0000313" key="4">
    <source>
        <dbReference type="Proteomes" id="UP000295578"/>
    </source>
</evidence>
<keyword evidence="4" id="KW-1185">Reference proteome</keyword>
<sequence>MSDNELGAFLRSRREAIRPSDVGLPPGTRRRTPGLRRAEVSTLAGVSVEYLARLEQGRDRRPSRQVLRALVDALRLSVDDQLQLRRLVKAARGMRLPVVEPPRSDVRATVRMLLERLEPAPAVVVNRLTDVLAHTDGFARLMEPVGLLDQPSANLVRFALTDPRARTAYPDWATIADARVAALGLAANWPDPHLNRLVDELTALAGTAFTSRAHGLPPAPPRTGVEELRHPDAGELRLAVETLTLPDPDDQQLIVYLPADETTSTRLDDLLRTGPTPLPSRRERGPAALVRDATARLSGEREPTR</sequence>
<accession>A0A4R5A888</accession>
<dbReference type="OrthoDB" id="4336585at2"/>
<evidence type="ECO:0000313" key="3">
    <source>
        <dbReference type="EMBL" id="TDD66874.1"/>
    </source>
</evidence>
<dbReference type="AlphaFoldDB" id="A0A4R5A888"/>
<name>A0A4R5A888_9ACTN</name>
<dbReference type="Gene3D" id="3.30.450.180">
    <property type="match status" value="1"/>
</dbReference>
<comment type="caution">
    <text evidence="3">The sequence shown here is derived from an EMBL/GenBank/DDBJ whole genome shotgun (WGS) entry which is preliminary data.</text>
</comment>
<dbReference type="GO" id="GO:0003677">
    <property type="term" value="F:DNA binding"/>
    <property type="evidence" value="ECO:0007669"/>
    <property type="project" value="InterPro"/>
</dbReference>
<gene>
    <name evidence="3" type="ORF">E1293_38685</name>
</gene>
<dbReference type="SMART" id="SM00530">
    <property type="entry name" value="HTH_XRE"/>
    <property type="match status" value="1"/>
</dbReference>
<dbReference type="InterPro" id="IPR010982">
    <property type="entry name" value="Lambda_DNA-bd_dom_sf"/>
</dbReference>
<dbReference type="SUPFAM" id="SSF47413">
    <property type="entry name" value="lambda repressor-like DNA-binding domains"/>
    <property type="match status" value="1"/>
</dbReference>
<dbReference type="PANTHER" id="PTHR35010">
    <property type="entry name" value="BLL4672 PROTEIN-RELATED"/>
    <property type="match status" value="1"/>
</dbReference>
<evidence type="ECO:0000259" key="2">
    <source>
        <dbReference type="PROSITE" id="PS50943"/>
    </source>
</evidence>
<dbReference type="Gene3D" id="1.10.260.40">
    <property type="entry name" value="lambda repressor-like DNA-binding domains"/>
    <property type="match status" value="1"/>
</dbReference>
<dbReference type="InterPro" id="IPR041413">
    <property type="entry name" value="MLTR_LBD"/>
</dbReference>
<organism evidence="3 4">
    <name type="scientific">Actinomadura darangshiensis</name>
    <dbReference type="NCBI Taxonomy" id="705336"/>
    <lineage>
        <taxon>Bacteria</taxon>
        <taxon>Bacillati</taxon>
        <taxon>Actinomycetota</taxon>
        <taxon>Actinomycetes</taxon>
        <taxon>Streptosporangiales</taxon>
        <taxon>Thermomonosporaceae</taxon>
        <taxon>Actinomadura</taxon>
    </lineage>
</organism>
<dbReference type="EMBL" id="SMKY01000299">
    <property type="protein sequence ID" value="TDD66874.1"/>
    <property type="molecule type" value="Genomic_DNA"/>
</dbReference>
<dbReference type="PANTHER" id="PTHR35010:SF2">
    <property type="entry name" value="BLL4672 PROTEIN"/>
    <property type="match status" value="1"/>
</dbReference>
<dbReference type="Pfam" id="PF17765">
    <property type="entry name" value="MLTR_LBD"/>
    <property type="match status" value="1"/>
</dbReference>
<evidence type="ECO:0000256" key="1">
    <source>
        <dbReference type="SAM" id="MobiDB-lite"/>
    </source>
</evidence>
<protein>
    <submittedName>
        <fullName evidence="3">Helix-turn-helix domain-containing protein</fullName>
    </submittedName>
</protein>
<dbReference type="Proteomes" id="UP000295578">
    <property type="component" value="Unassembled WGS sequence"/>
</dbReference>